<proteinExistence type="predicted"/>
<comment type="caution">
    <text evidence="1">The sequence shown here is derived from an EMBL/GenBank/DDBJ whole genome shotgun (WGS) entry which is preliminary data.</text>
</comment>
<reference evidence="1 2" key="1">
    <citation type="submission" date="2019-06" db="EMBL/GenBank/DDBJ databases">
        <title>Sequencing the genomes of 1000 actinobacteria strains.</title>
        <authorList>
            <person name="Klenk H.-P."/>
        </authorList>
    </citation>
    <scope>NUCLEOTIDE SEQUENCE [LARGE SCALE GENOMIC DNA]</scope>
    <source>
        <strain evidence="1 2">DSM 25218</strain>
    </source>
</reference>
<sequence length="65" mass="7161">MYKEDQMPRSVSGLPARPDVLLREGDVIAQTPFGTRVPVTLTVARGGHGRAKAPCNYGDRRHVRC</sequence>
<accession>A0A543A1T0</accession>
<name>A0A543A1T0_9ACTN</name>
<dbReference type="EMBL" id="VFOV01000001">
    <property type="protein sequence ID" value="TQL66537.1"/>
    <property type="molecule type" value="Genomic_DNA"/>
</dbReference>
<evidence type="ECO:0000313" key="2">
    <source>
        <dbReference type="Proteomes" id="UP000320209"/>
    </source>
</evidence>
<keyword evidence="2" id="KW-1185">Reference proteome</keyword>
<evidence type="ECO:0000313" key="1">
    <source>
        <dbReference type="EMBL" id="TQL66537.1"/>
    </source>
</evidence>
<dbReference type="Proteomes" id="UP000320209">
    <property type="component" value="Unassembled WGS sequence"/>
</dbReference>
<gene>
    <name evidence="1" type="ORF">FB381_0400</name>
</gene>
<dbReference type="AlphaFoldDB" id="A0A543A1T0"/>
<protein>
    <submittedName>
        <fullName evidence="1">Uncharacterized protein</fullName>
    </submittedName>
</protein>
<organism evidence="1 2">
    <name type="scientific">Nocardioides albertanoniae</name>
    <dbReference type="NCBI Taxonomy" id="1175486"/>
    <lineage>
        <taxon>Bacteria</taxon>
        <taxon>Bacillati</taxon>
        <taxon>Actinomycetota</taxon>
        <taxon>Actinomycetes</taxon>
        <taxon>Propionibacteriales</taxon>
        <taxon>Nocardioidaceae</taxon>
        <taxon>Nocardioides</taxon>
    </lineage>
</organism>